<keyword evidence="3" id="KW-1185">Reference proteome</keyword>
<accession>A0A1N6WVN8</accession>
<reference evidence="3" key="1">
    <citation type="submission" date="2017-01" db="EMBL/GenBank/DDBJ databases">
        <authorList>
            <person name="Varghese N."/>
            <person name="Submissions S."/>
        </authorList>
    </citation>
    <scope>NUCLEOTIDE SEQUENCE [LARGE SCALE GENOMIC DNA]</scope>
    <source>
        <strain evidence="3">CGMCC 1.7737</strain>
    </source>
</reference>
<dbReference type="InterPro" id="IPR055987">
    <property type="entry name" value="DUF7565"/>
</dbReference>
<dbReference type="Proteomes" id="UP000186914">
    <property type="component" value="Unassembled WGS sequence"/>
</dbReference>
<dbReference type="OrthoDB" id="311125at2157"/>
<evidence type="ECO:0000313" key="3">
    <source>
        <dbReference type="Proteomes" id="UP000186914"/>
    </source>
</evidence>
<proteinExistence type="predicted"/>
<evidence type="ECO:0000313" key="2">
    <source>
        <dbReference type="EMBL" id="SIQ94108.1"/>
    </source>
</evidence>
<dbReference type="Pfam" id="PF24446">
    <property type="entry name" value="DUF7565"/>
    <property type="match status" value="1"/>
</dbReference>
<name>A0A1N6WVN8_9EURY</name>
<dbReference type="InterPro" id="IPR013087">
    <property type="entry name" value="Znf_C2H2_type"/>
</dbReference>
<protein>
    <recommendedName>
        <fullName evidence="1">C2H2-type domain-containing protein</fullName>
    </recommendedName>
</protein>
<feature type="domain" description="C2H2-type" evidence="1">
    <location>
        <begin position="6"/>
        <end position="29"/>
    </location>
</feature>
<dbReference type="RefSeq" id="WP_076428284.1">
    <property type="nucleotide sequence ID" value="NZ_FTNO01000001.1"/>
</dbReference>
<organism evidence="2 3">
    <name type="scientific">Haladaptatus litoreus</name>
    <dbReference type="NCBI Taxonomy" id="553468"/>
    <lineage>
        <taxon>Archaea</taxon>
        <taxon>Methanobacteriati</taxon>
        <taxon>Methanobacteriota</taxon>
        <taxon>Stenosarchaea group</taxon>
        <taxon>Halobacteria</taxon>
        <taxon>Halobacteriales</taxon>
        <taxon>Haladaptataceae</taxon>
        <taxon>Haladaptatus</taxon>
    </lineage>
</organism>
<gene>
    <name evidence="2" type="ORF">SAMN05421858_0885</name>
</gene>
<dbReference type="AlphaFoldDB" id="A0A1N6WVN8"/>
<dbReference type="EMBL" id="FTNO01000001">
    <property type="protein sequence ID" value="SIQ94108.1"/>
    <property type="molecule type" value="Genomic_DNA"/>
</dbReference>
<sequence>MPAWECDIDGCGEHFDSVENAIVHQTTEHERRECKVCGTVVPDGYFAIRHAFEEHSRAEYVRAYDADSSDVRTRERIRDEIEDSANLQQVVERLDGTSGTELP</sequence>
<evidence type="ECO:0000259" key="1">
    <source>
        <dbReference type="PROSITE" id="PS00028"/>
    </source>
</evidence>
<dbReference type="PROSITE" id="PS00028">
    <property type="entry name" value="ZINC_FINGER_C2H2_1"/>
    <property type="match status" value="1"/>
</dbReference>